<dbReference type="NCBIfam" id="TIGR01167">
    <property type="entry name" value="LPXTG_anchor"/>
    <property type="match status" value="1"/>
</dbReference>
<keyword evidence="2" id="KW-1133">Transmembrane helix</keyword>
<sequence>LTPVPPAGTGGQGGIGSGDNGVGTGTQNGSTANGTATGTSTVQTQATAPKTGDSNLGLIVLLAGAAAVCGAVLTRKKEA</sequence>
<keyword evidence="2" id="KW-0812">Transmembrane</keyword>
<name>A0A7X3KYE8_9GAMM</name>
<feature type="compositionally biased region" description="Gly residues" evidence="1">
    <location>
        <begin position="8"/>
        <end position="26"/>
    </location>
</feature>
<evidence type="ECO:0000313" key="3">
    <source>
        <dbReference type="EMBL" id="MWK60472.1"/>
    </source>
</evidence>
<accession>A0A7X3KYE8</accession>
<evidence type="ECO:0000313" key="4">
    <source>
        <dbReference type="Proteomes" id="UP000461288"/>
    </source>
</evidence>
<comment type="caution">
    <text evidence="3">The sequence shown here is derived from an EMBL/GenBank/DDBJ whole genome shotgun (WGS) entry which is preliminary data.</text>
</comment>
<protein>
    <submittedName>
        <fullName evidence="3">LPXTG cell wall anchor domain-containing protein</fullName>
    </submittedName>
</protein>
<dbReference type="EMBL" id="WTFN01000487">
    <property type="protein sequence ID" value="MWK60472.1"/>
    <property type="molecule type" value="Genomic_DNA"/>
</dbReference>
<gene>
    <name evidence="3" type="ORF">GO594_31350</name>
</gene>
<evidence type="ECO:0000256" key="1">
    <source>
        <dbReference type="SAM" id="MobiDB-lite"/>
    </source>
</evidence>
<feature type="region of interest" description="Disordered" evidence="1">
    <location>
        <begin position="1"/>
        <end position="52"/>
    </location>
</feature>
<keyword evidence="2" id="KW-0472">Membrane</keyword>
<feature type="transmembrane region" description="Helical" evidence="2">
    <location>
        <begin position="56"/>
        <end position="74"/>
    </location>
</feature>
<feature type="compositionally biased region" description="Low complexity" evidence="1">
    <location>
        <begin position="27"/>
        <end position="41"/>
    </location>
</feature>
<dbReference type="AlphaFoldDB" id="A0A7X3KYE8"/>
<organism evidence="3 4">
    <name type="scientific">Metapseudomonas otitidis</name>
    <dbReference type="NCBI Taxonomy" id="319939"/>
    <lineage>
        <taxon>Bacteria</taxon>
        <taxon>Pseudomonadati</taxon>
        <taxon>Pseudomonadota</taxon>
        <taxon>Gammaproteobacteria</taxon>
        <taxon>Pseudomonadales</taxon>
        <taxon>Pseudomonadaceae</taxon>
        <taxon>Metapseudomonas</taxon>
    </lineage>
</organism>
<feature type="compositionally biased region" description="Polar residues" evidence="1">
    <location>
        <begin position="42"/>
        <end position="52"/>
    </location>
</feature>
<reference evidence="3 4" key="1">
    <citation type="submission" date="2019-12" db="EMBL/GenBank/DDBJ databases">
        <title>Draft genome sequence of Pseudomonas otitidis recovered from a chicken carcass.</title>
        <authorList>
            <person name="Vieira T.R."/>
            <person name="Oliviera E.F.C."/>
            <person name="Silva N.M.V."/>
            <person name="Sambrano G.E."/>
            <person name="Cibulski S.P."/>
            <person name="Cardoso M.R.I."/>
        </authorList>
    </citation>
    <scope>NUCLEOTIDE SEQUENCE [LARGE SCALE GENOMIC DNA]</scope>
    <source>
        <strain evidence="3 4">25_K</strain>
    </source>
</reference>
<feature type="non-terminal residue" evidence="3">
    <location>
        <position position="1"/>
    </location>
</feature>
<dbReference type="Proteomes" id="UP000461288">
    <property type="component" value="Unassembled WGS sequence"/>
</dbReference>
<evidence type="ECO:0000256" key="2">
    <source>
        <dbReference type="SAM" id="Phobius"/>
    </source>
</evidence>
<proteinExistence type="predicted"/>